<dbReference type="RefSeq" id="WP_345401221.1">
    <property type="nucleotide sequence ID" value="NZ_BAABLA010000104.1"/>
</dbReference>
<feature type="region of interest" description="Disordered" evidence="1">
    <location>
        <begin position="25"/>
        <end position="55"/>
    </location>
</feature>
<evidence type="ECO:0000256" key="1">
    <source>
        <dbReference type="SAM" id="MobiDB-lite"/>
    </source>
</evidence>
<keyword evidence="4" id="KW-1185">Reference proteome</keyword>
<feature type="signal peptide" evidence="2">
    <location>
        <begin position="1"/>
        <end position="27"/>
    </location>
</feature>
<dbReference type="EMBL" id="JBHSXX010000001">
    <property type="protein sequence ID" value="MFC6867651.1"/>
    <property type="molecule type" value="Genomic_DNA"/>
</dbReference>
<organism evidence="3 4">
    <name type="scientific">Haloechinothrix salitolerans</name>
    <dbReference type="NCBI Taxonomy" id="926830"/>
    <lineage>
        <taxon>Bacteria</taxon>
        <taxon>Bacillati</taxon>
        <taxon>Actinomycetota</taxon>
        <taxon>Actinomycetes</taxon>
        <taxon>Pseudonocardiales</taxon>
        <taxon>Pseudonocardiaceae</taxon>
        <taxon>Haloechinothrix</taxon>
    </lineage>
</organism>
<keyword evidence="2" id="KW-0732">Signal</keyword>
<evidence type="ECO:0000313" key="3">
    <source>
        <dbReference type="EMBL" id="MFC6867651.1"/>
    </source>
</evidence>
<protein>
    <submittedName>
        <fullName evidence="3">Uncharacterized protein</fullName>
    </submittedName>
</protein>
<reference evidence="4" key="1">
    <citation type="journal article" date="2019" name="Int. J. Syst. Evol. Microbiol.">
        <title>The Global Catalogue of Microorganisms (GCM) 10K type strain sequencing project: providing services to taxonomists for standard genome sequencing and annotation.</title>
        <authorList>
            <consortium name="The Broad Institute Genomics Platform"/>
            <consortium name="The Broad Institute Genome Sequencing Center for Infectious Disease"/>
            <person name="Wu L."/>
            <person name="Ma J."/>
        </authorList>
    </citation>
    <scope>NUCLEOTIDE SEQUENCE [LARGE SCALE GENOMIC DNA]</scope>
    <source>
        <strain evidence="4">KCTC 32255</strain>
    </source>
</reference>
<proteinExistence type="predicted"/>
<feature type="chain" id="PRO_5046596673" evidence="2">
    <location>
        <begin position="28"/>
        <end position="170"/>
    </location>
</feature>
<comment type="caution">
    <text evidence="3">The sequence shown here is derived from an EMBL/GenBank/DDBJ whole genome shotgun (WGS) entry which is preliminary data.</text>
</comment>
<name>A0ABW2BXI2_9PSEU</name>
<evidence type="ECO:0000313" key="4">
    <source>
        <dbReference type="Proteomes" id="UP001596337"/>
    </source>
</evidence>
<gene>
    <name evidence="3" type="ORF">ACFQGD_10865</name>
</gene>
<accession>A0ABW2BXI2</accession>
<dbReference type="Proteomes" id="UP001596337">
    <property type="component" value="Unassembled WGS sequence"/>
</dbReference>
<evidence type="ECO:0000256" key="2">
    <source>
        <dbReference type="SAM" id="SignalP"/>
    </source>
</evidence>
<sequence>MGKLGRTLVAIAALAMVAVTAPAIGHAEPSDDNPGRAQRQLPTPADPASVTPAPRGEFSTAALRDGYWHQGEFALWSRPGYVGDIYDTSTKYHKTYYGRYYVNSAITLYNTASSTANGNEHYRVIATNSPEGKGDRLKHLKYPSCNNVTCYAYTDLGWADNSLKSHFRRS</sequence>